<organism evidence="1 2">
    <name type="scientific">Hoeflea alexandrii</name>
    <dbReference type="NCBI Taxonomy" id="288436"/>
    <lineage>
        <taxon>Bacteria</taxon>
        <taxon>Pseudomonadati</taxon>
        <taxon>Pseudomonadota</taxon>
        <taxon>Alphaproteobacteria</taxon>
        <taxon>Hyphomicrobiales</taxon>
        <taxon>Rhizobiaceae</taxon>
        <taxon>Hoeflea</taxon>
    </lineage>
</organism>
<gene>
    <name evidence="1" type="ORF">GTW23_14965</name>
</gene>
<comment type="caution">
    <text evidence="1">The sequence shown here is derived from an EMBL/GenBank/DDBJ whole genome shotgun (WGS) entry which is preliminary data.</text>
</comment>
<name>A0ABT1CTF5_9HYPH</name>
<dbReference type="EMBL" id="JAAAML010000003">
    <property type="protein sequence ID" value="MCO6409481.1"/>
    <property type="molecule type" value="Genomic_DNA"/>
</dbReference>
<sequence length="1399" mass="155387">MLSQIQRGVRDAFRLACVQNGWSPVPLRASSPLDNEGTWAHGSKLPSIVGWQAVRRVTEDDVNEWLSDEYSAGLGTGVRTGLQVCDDGSNVWVHTIDVDVDGMLGSLRGARLDEAEKKYAIVNNVVFLARQFLGEDVMIREGRFGRVTIVAISRGLVDFGNALHFGLDSEGHHDHIDFRCADGQQIACQGVHPFVYPDGTQHCYAWIGDRSPATVKLTDVCCITQQQATAFVDALADRLKPFGITRSPPPGTANTQTGDAIETGGSYDPIISANSGLITGRRDLYIHRIAGQSLFVLSIQQSNPPSAADTPLIDRAANEAFAKISTNCEMADAGGKTITLERVRKAVVKAIPRTVRDWKARKASSADGARIYQQSQNAQAAKLAEHAKQKGSEGQSSAFDYVPLPPAETRSLAELRSVLHDGISGFIIPTLANMYLTYGLAERRLRIARAQAGIGKTHATIEILPKAIVADRALVAGSLKRWESWRLRREIFRAGNPDVRFEEAEPDRDMQPMRFLFTAPPHKLLMQTEDGLLKSLKEAGVDASVLRWVSQVHKDPVNRDGVTYHPCRIPEVVIKVKERGDSPLQACMSKQFLSKEQYAWFVANKEADRQKALYMKLVRIAADKTRDHAEKVSELRGANVQLEKAQRDGDVDAIKDAKAEVRRCTGPFERSKNTKDRLDRRVRQTLKNQRIVKRQMAIHGAHSQEFHPSLEDRIKGQKAVPPPVDVFAGKKPPTGTICNCPYAKTCAYGSQLAIGRDGKPGLELGEILINKRDPDILLATHNMTTKPGGHLIEARKRGMNIVDESLLDVSVSGDPTTVDMGQLSLVAPHLAGAIHLYLRACGGELGDNFGNINVPFHRDLLHASYDCQDMHVAGGPPEKISRSRVISEIQDGLKRCNEILKSRPSFIKAPNWSNEIQDASDLASFESGMLQRLARVLVELLRFAGGKQQLSAGLTIARKSGETGVALEFRSLMRLHPSWSARTTTKGEDTITHWFPILMLSATPGEERHLSAATGIADIETIIDLPDIPFKQGTRVVCVSGVGDNRTKIREEISDNFEFPRNAKHEWFRKFMERDLKAHGKTYDPAKAGLVTTLDALPKIRDHYLVEGSENYVTYGGAIGSNKLEDVPVLVIYGRHGPRDDDIIRLSELIFGKRVEEPLTALELSMLPAVDENGNTIGRPEPYVVRDEYVDLNNVDVIAELTALGATRSGRMFFQRFQVKHETRGGIVSPYVREHHDPEIAAISIHFFEDATHQDAIYRARLGNRKDGHECTVYAFTDMYLPQATELHKLDDLKTQDDLTRTGVFCIYWRWLVATRPDQFKDKKSVDAKLDTRWHAVPSAPDGWVRHNICFDGSSEPFEVYVDPSIDDHEAAIRAEVAELYVIFTSRTKRGAKLNVPFE</sequence>
<keyword evidence="2" id="KW-1185">Reference proteome</keyword>
<evidence type="ECO:0000313" key="2">
    <source>
        <dbReference type="Proteomes" id="UP001320715"/>
    </source>
</evidence>
<evidence type="ECO:0000313" key="1">
    <source>
        <dbReference type="EMBL" id="MCO6409481.1"/>
    </source>
</evidence>
<proteinExistence type="predicted"/>
<reference evidence="1 2" key="1">
    <citation type="submission" date="2020-01" db="EMBL/GenBank/DDBJ databases">
        <title>Genomes of bacteria type strains.</title>
        <authorList>
            <person name="Chen J."/>
            <person name="Zhu S."/>
            <person name="Yang J."/>
        </authorList>
    </citation>
    <scope>NUCLEOTIDE SEQUENCE [LARGE SCALE GENOMIC DNA]</scope>
    <source>
        <strain evidence="1 2">DSM 16655</strain>
    </source>
</reference>
<dbReference type="Proteomes" id="UP001320715">
    <property type="component" value="Unassembled WGS sequence"/>
</dbReference>
<accession>A0ABT1CTF5</accession>
<dbReference type="RefSeq" id="WP_252916350.1">
    <property type="nucleotide sequence ID" value="NZ_JAAAML010000003.1"/>
</dbReference>
<protein>
    <submittedName>
        <fullName evidence="1">Uncharacterized protein</fullName>
    </submittedName>
</protein>